<comment type="caution">
    <text evidence="1">The sequence shown here is derived from an EMBL/GenBank/DDBJ whole genome shotgun (WGS) entry which is preliminary data.</text>
</comment>
<name>L7F085_STRT8</name>
<evidence type="ECO:0000313" key="1">
    <source>
        <dbReference type="EMBL" id="ELP64401.1"/>
    </source>
</evidence>
<evidence type="ECO:0000313" key="2">
    <source>
        <dbReference type="Proteomes" id="UP000010931"/>
    </source>
</evidence>
<keyword evidence="2" id="KW-1185">Reference proteome</keyword>
<dbReference type="Proteomes" id="UP000010931">
    <property type="component" value="Unassembled WGS sequence"/>
</dbReference>
<proteinExistence type="predicted"/>
<dbReference type="EMBL" id="AEJB01000456">
    <property type="protein sequence ID" value="ELP64401.1"/>
    <property type="molecule type" value="Genomic_DNA"/>
</dbReference>
<organism evidence="1 2">
    <name type="scientific">Streptomyces turgidiscabies (strain Car8)</name>
    <dbReference type="NCBI Taxonomy" id="698760"/>
    <lineage>
        <taxon>Bacteria</taxon>
        <taxon>Bacillati</taxon>
        <taxon>Actinomycetota</taxon>
        <taxon>Actinomycetes</taxon>
        <taxon>Kitasatosporales</taxon>
        <taxon>Streptomycetaceae</taxon>
        <taxon>Streptomyces</taxon>
    </lineage>
</organism>
<reference evidence="1 2" key="1">
    <citation type="journal article" date="2011" name="Plasmid">
        <title>Streptomyces turgidiscabies Car8 contains a modular pathogenicity island that shares virulence genes with other actinobacterial plant pathogens.</title>
        <authorList>
            <person name="Huguet-Tapia J.C."/>
            <person name="Badger J.H."/>
            <person name="Loria R."/>
            <person name="Pettis G.S."/>
        </authorList>
    </citation>
    <scope>NUCLEOTIDE SEQUENCE [LARGE SCALE GENOMIC DNA]</scope>
    <source>
        <strain evidence="1 2">Car8</strain>
    </source>
</reference>
<protein>
    <submittedName>
        <fullName evidence="1">Uncharacterized protein</fullName>
    </submittedName>
</protein>
<dbReference type="AlphaFoldDB" id="L7F085"/>
<accession>L7F085</accession>
<sequence>MEICEFTSLSVAGSSYPDQGRRWTPGIRTGAVGQGYGLSAVTTTR</sequence>
<gene>
    <name evidence="1" type="ORF">STRTUCAR8_04641</name>
</gene>